<sequence>MKSLGTSLAHLAIAAGSYLNSAVLGAIAWATARGGAAGWIPDDLNEGHLDYFWLMAALGVVNLLHFVYCSRRYRGNKTTY</sequence>
<keyword evidence="4" id="KW-1185">Reference proteome</keyword>
<dbReference type="HOGENOM" id="CLU_009313_5_2_1"/>
<dbReference type="OrthoDB" id="673000at2759"/>
<gene>
    <name evidence="2" type="ORF">SETIT_7G324300v2</name>
</gene>
<name>K3YCP3_SETIT</name>
<dbReference type="InterPro" id="IPR036259">
    <property type="entry name" value="MFS_trans_sf"/>
</dbReference>
<dbReference type="STRING" id="4555.K3YCP3"/>
<reference evidence="2" key="2">
    <citation type="submission" date="2015-07" db="EMBL/GenBank/DDBJ databases">
        <authorList>
            <person name="Noorani M."/>
        </authorList>
    </citation>
    <scope>NUCLEOTIDE SEQUENCE</scope>
    <source>
        <strain evidence="2">Yugu1</strain>
    </source>
</reference>
<evidence type="ECO:0000313" key="4">
    <source>
        <dbReference type="Proteomes" id="UP000004995"/>
    </source>
</evidence>
<dbReference type="Gene3D" id="1.20.1250.20">
    <property type="entry name" value="MFS general substrate transporter like domains"/>
    <property type="match status" value="1"/>
</dbReference>
<dbReference type="eggNOG" id="KOG1237">
    <property type="taxonomic scope" value="Eukaryota"/>
</dbReference>
<dbReference type="AlphaFoldDB" id="K3YCP3"/>
<evidence type="ECO:0000313" key="3">
    <source>
        <dbReference type="EnsemblPlants" id="KQK99923"/>
    </source>
</evidence>
<dbReference type="Gramene" id="KQK99923">
    <property type="protein sequence ID" value="KQK99923"/>
    <property type="gene ID" value="SETIT_011992mg"/>
</dbReference>
<reference evidence="2 4" key="1">
    <citation type="journal article" date="2012" name="Nat. Biotechnol.">
        <title>Reference genome sequence of the model plant Setaria.</title>
        <authorList>
            <person name="Bennetzen J.L."/>
            <person name="Schmutz J."/>
            <person name="Wang H."/>
            <person name="Percifield R."/>
            <person name="Hawkins J."/>
            <person name="Pontaroli A.C."/>
            <person name="Estep M."/>
            <person name="Feng L."/>
            <person name="Vaughn J.N."/>
            <person name="Grimwood J."/>
            <person name="Jenkins J."/>
            <person name="Barry K."/>
            <person name="Lindquist E."/>
            <person name="Hellsten U."/>
            <person name="Deshpande S."/>
            <person name="Wang X."/>
            <person name="Wu X."/>
            <person name="Mitros T."/>
            <person name="Triplett J."/>
            <person name="Yang X."/>
            <person name="Ye C.Y."/>
            <person name="Mauro-Herrera M."/>
            <person name="Wang L."/>
            <person name="Li P."/>
            <person name="Sharma M."/>
            <person name="Sharma R."/>
            <person name="Ronald P.C."/>
            <person name="Panaud O."/>
            <person name="Kellogg E.A."/>
            <person name="Brutnell T.P."/>
            <person name="Doust A.N."/>
            <person name="Tuskan G.A."/>
            <person name="Rokhsar D."/>
            <person name="Devos K.M."/>
        </authorList>
    </citation>
    <scope>NUCLEOTIDE SEQUENCE [LARGE SCALE GENOMIC DNA]</scope>
    <source>
        <strain evidence="4">cv. Yugu1</strain>
        <strain evidence="2">Yugu1</strain>
    </source>
</reference>
<dbReference type="OMA" id="SYRYKRE"/>
<organism evidence="3 4">
    <name type="scientific">Setaria italica</name>
    <name type="common">Foxtail millet</name>
    <name type="synonym">Panicum italicum</name>
    <dbReference type="NCBI Taxonomy" id="4555"/>
    <lineage>
        <taxon>Eukaryota</taxon>
        <taxon>Viridiplantae</taxon>
        <taxon>Streptophyta</taxon>
        <taxon>Embryophyta</taxon>
        <taxon>Tracheophyta</taxon>
        <taxon>Spermatophyta</taxon>
        <taxon>Magnoliopsida</taxon>
        <taxon>Liliopsida</taxon>
        <taxon>Poales</taxon>
        <taxon>Poaceae</taxon>
        <taxon>PACMAD clade</taxon>
        <taxon>Panicoideae</taxon>
        <taxon>Panicodae</taxon>
        <taxon>Paniceae</taxon>
        <taxon>Cenchrinae</taxon>
        <taxon>Setaria</taxon>
    </lineage>
</organism>
<dbReference type="EnsemblPlants" id="KQK99923">
    <property type="protein sequence ID" value="KQK99923"/>
    <property type="gene ID" value="SETIT_011992mg"/>
</dbReference>
<keyword evidence="1" id="KW-0812">Transmembrane</keyword>
<feature type="transmembrane region" description="Helical" evidence="1">
    <location>
        <begin position="51"/>
        <end position="69"/>
    </location>
</feature>
<keyword evidence="1" id="KW-1133">Transmembrane helix</keyword>
<dbReference type="EMBL" id="CM003534">
    <property type="protein sequence ID" value="RCV36508.1"/>
    <property type="molecule type" value="Genomic_DNA"/>
</dbReference>
<dbReference type="EMBL" id="AGNK02004587">
    <property type="status" value="NOT_ANNOTATED_CDS"/>
    <property type="molecule type" value="Genomic_DNA"/>
</dbReference>
<reference evidence="3" key="3">
    <citation type="submission" date="2018-08" db="UniProtKB">
        <authorList>
            <consortium name="EnsemblPlants"/>
        </authorList>
    </citation>
    <scope>IDENTIFICATION</scope>
    <source>
        <strain evidence="3">Yugu1</strain>
    </source>
</reference>
<evidence type="ECO:0000256" key="1">
    <source>
        <dbReference type="SAM" id="Phobius"/>
    </source>
</evidence>
<keyword evidence="1" id="KW-0472">Membrane</keyword>
<proteinExistence type="predicted"/>
<protein>
    <submittedName>
        <fullName evidence="2 3">Uncharacterized protein</fullName>
    </submittedName>
</protein>
<evidence type="ECO:0000313" key="2">
    <source>
        <dbReference type="EMBL" id="RCV36508.1"/>
    </source>
</evidence>
<accession>K3YCP3</accession>
<dbReference type="PANTHER" id="PTHR11654">
    <property type="entry name" value="OLIGOPEPTIDE TRANSPORTER-RELATED"/>
    <property type="match status" value="1"/>
</dbReference>
<dbReference type="Proteomes" id="UP000004995">
    <property type="component" value="Unassembled WGS sequence"/>
</dbReference>